<dbReference type="InterPro" id="IPR006115">
    <property type="entry name" value="6PGDH_NADP-bd"/>
</dbReference>
<dbReference type="SUPFAM" id="SSF48179">
    <property type="entry name" value="6-phosphogluconate dehydrogenase C-terminal domain-like"/>
    <property type="match status" value="1"/>
</dbReference>
<name>A0ABT2GNG8_9MICO</name>
<evidence type="ECO:0000259" key="5">
    <source>
        <dbReference type="Pfam" id="PF14833"/>
    </source>
</evidence>
<dbReference type="EMBL" id="JANLCM010000001">
    <property type="protein sequence ID" value="MCS5717761.1"/>
    <property type="molecule type" value="Genomic_DNA"/>
</dbReference>
<sequence>MSEQPTIGWIGLGDQGGPIARAIAEGGYPLHVWSRSGRFAALEGVPYTPHATPAELGAVSDIVGLCLSEDKDNTEVLTGGGLLDALNPGTVLINFGTGLPAAAVELTRLAAARDVRVVDAPVSGGHAGAVEKQLTTIVGGDPEVVEKLRPVLETFSATIAYMGGAGAGQVGKLINNAMLMANQKNISDLLDLAVAEHVDIDALVDVLRNGTASSRALQSLGSAITTENAEHLSTLQLIDMDIFREAFDGHGPTVGVITERAISGAEDLPKLAALITR</sequence>
<dbReference type="InterPro" id="IPR015815">
    <property type="entry name" value="HIBADH-related"/>
</dbReference>
<feature type="domain" description="6-phosphogluconate dehydrogenase NADP-binding" evidence="4">
    <location>
        <begin position="6"/>
        <end position="163"/>
    </location>
</feature>
<gene>
    <name evidence="6" type="ORF">N1027_06390</name>
</gene>
<feature type="domain" description="3-hydroxyisobutyrate dehydrogenase-like NAD-binding" evidence="5">
    <location>
        <begin position="166"/>
        <end position="245"/>
    </location>
</feature>
<keyword evidence="2" id="KW-0560">Oxidoreductase</keyword>
<dbReference type="InterPro" id="IPR029154">
    <property type="entry name" value="HIBADH-like_NADP-bd"/>
</dbReference>
<evidence type="ECO:0000256" key="2">
    <source>
        <dbReference type="ARBA" id="ARBA00023002"/>
    </source>
</evidence>
<comment type="caution">
    <text evidence="6">The sequence shown here is derived from an EMBL/GenBank/DDBJ whole genome shotgun (WGS) entry which is preliminary data.</text>
</comment>
<proteinExistence type="inferred from homology"/>
<evidence type="ECO:0000313" key="6">
    <source>
        <dbReference type="EMBL" id="MCS5717761.1"/>
    </source>
</evidence>
<keyword evidence="7" id="KW-1185">Reference proteome</keyword>
<dbReference type="InterPro" id="IPR036291">
    <property type="entry name" value="NAD(P)-bd_dom_sf"/>
</dbReference>
<protein>
    <submittedName>
        <fullName evidence="6">NAD(P)-dependent oxidoreductase</fullName>
    </submittedName>
</protein>
<dbReference type="SUPFAM" id="SSF51735">
    <property type="entry name" value="NAD(P)-binding Rossmann-fold domains"/>
    <property type="match status" value="1"/>
</dbReference>
<dbReference type="Pfam" id="PF03446">
    <property type="entry name" value="NAD_binding_2"/>
    <property type="match status" value="1"/>
</dbReference>
<dbReference type="Gene3D" id="3.40.50.720">
    <property type="entry name" value="NAD(P)-binding Rossmann-like Domain"/>
    <property type="match status" value="1"/>
</dbReference>
<organism evidence="6 7">
    <name type="scientific">Herbiconiux aconitum</name>
    <dbReference type="NCBI Taxonomy" id="2970913"/>
    <lineage>
        <taxon>Bacteria</taxon>
        <taxon>Bacillati</taxon>
        <taxon>Actinomycetota</taxon>
        <taxon>Actinomycetes</taxon>
        <taxon>Micrococcales</taxon>
        <taxon>Microbacteriaceae</taxon>
        <taxon>Herbiconiux</taxon>
    </lineage>
</organism>
<evidence type="ECO:0000256" key="1">
    <source>
        <dbReference type="ARBA" id="ARBA00009080"/>
    </source>
</evidence>
<dbReference type="InterPro" id="IPR013328">
    <property type="entry name" value="6PGD_dom2"/>
</dbReference>
<evidence type="ECO:0000256" key="3">
    <source>
        <dbReference type="ARBA" id="ARBA00023027"/>
    </source>
</evidence>
<reference evidence="6" key="1">
    <citation type="submission" date="2022-08" db="EMBL/GenBank/DDBJ databases">
        <authorList>
            <person name="Deng Y."/>
            <person name="Han X.-F."/>
            <person name="Zhang Y.-Q."/>
        </authorList>
    </citation>
    <scope>NUCLEOTIDE SEQUENCE</scope>
    <source>
        <strain evidence="6">CPCC 205763</strain>
    </source>
</reference>
<evidence type="ECO:0000313" key="7">
    <source>
        <dbReference type="Proteomes" id="UP001165584"/>
    </source>
</evidence>
<accession>A0ABT2GNG8</accession>
<dbReference type="PIRSF" id="PIRSF000103">
    <property type="entry name" value="HIBADH"/>
    <property type="match status" value="1"/>
</dbReference>
<evidence type="ECO:0000259" key="4">
    <source>
        <dbReference type="Pfam" id="PF03446"/>
    </source>
</evidence>
<comment type="similarity">
    <text evidence="1">Belongs to the HIBADH-related family.</text>
</comment>
<dbReference type="Proteomes" id="UP001165584">
    <property type="component" value="Unassembled WGS sequence"/>
</dbReference>
<keyword evidence="3" id="KW-0520">NAD</keyword>
<dbReference type="RefSeq" id="WP_259506286.1">
    <property type="nucleotide sequence ID" value="NZ_JANLCM010000001.1"/>
</dbReference>
<dbReference type="PANTHER" id="PTHR43060">
    <property type="entry name" value="3-HYDROXYISOBUTYRATE DEHYDROGENASE-LIKE 1, MITOCHONDRIAL-RELATED"/>
    <property type="match status" value="1"/>
</dbReference>
<dbReference type="Pfam" id="PF14833">
    <property type="entry name" value="NAD_binding_11"/>
    <property type="match status" value="1"/>
</dbReference>
<dbReference type="PANTHER" id="PTHR43060:SF15">
    <property type="entry name" value="3-HYDROXYISOBUTYRATE DEHYDROGENASE-LIKE 1, MITOCHONDRIAL-RELATED"/>
    <property type="match status" value="1"/>
</dbReference>
<dbReference type="Gene3D" id="1.10.1040.10">
    <property type="entry name" value="N-(1-d-carboxylethyl)-l-norvaline Dehydrogenase, domain 2"/>
    <property type="match status" value="1"/>
</dbReference>
<dbReference type="InterPro" id="IPR008927">
    <property type="entry name" value="6-PGluconate_DH-like_C_sf"/>
</dbReference>